<proteinExistence type="predicted"/>
<keyword evidence="2" id="KW-1185">Reference proteome</keyword>
<dbReference type="AlphaFoldDB" id="A0A225WU77"/>
<dbReference type="InterPro" id="IPR012296">
    <property type="entry name" value="Nuclease_put_TT1808"/>
</dbReference>
<comment type="caution">
    <text evidence="1">The sequence shown here is derived from an EMBL/GenBank/DDBJ whole genome shotgun (WGS) entry which is preliminary data.</text>
</comment>
<protein>
    <submittedName>
        <fullName evidence="1">Uncharacterized protein</fullName>
    </submittedName>
</protein>
<reference evidence="2" key="1">
    <citation type="submission" date="2017-03" db="EMBL/GenBank/DDBJ databases">
        <title>Phytopthora megakarya and P. palmivora, two closely related causual agents of cacao black pod achieved similar genome size and gene model numbers by different mechanisms.</title>
        <authorList>
            <person name="Ali S."/>
            <person name="Shao J."/>
            <person name="Larry D.J."/>
            <person name="Kronmiller B."/>
            <person name="Shen D."/>
            <person name="Strem M.D."/>
            <person name="Melnick R.L."/>
            <person name="Guiltinan M.J."/>
            <person name="Tyler B.M."/>
            <person name="Meinhardt L.W."/>
            <person name="Bailey B.A."/>
        </authorList>
    </citation>
    <scope>NUCLEOTIDE SEQUENCE [LARGE SCALE GENOMIC DNA]</scope>
    <source>
        <strain evidence="2">zdho120</strain>
    </source>
</reference>
<organism evidence="1 2">
    <name type="scientific">Phytophthora megakarya</name>
    <dbReference type="NCBI Taxonomy" id="4795"/>
    <lineage>
        <taxon>Eukaryota</taxon>
        <taxon>Sar</taxon>
        <taxon>Stramenopiles</taxon>
        <taxon>Oomycota</taxon>
        <taxon>Peronosporomycetes</taxon>
        <taxon>Peronosporales</taxon>
        <taxon>Peronosporaceae</taxon>
        <taxon>Phytophthora</taxon>
    </lineage>
</organism>
<dbReference type="Proteomes" id="UP000198211">
    <property type="component" value="Unassembled WGS sequence"/>
</dbReference>
<evidence type="ECO:0000313" key="2">
    <source>
        <dbReference type="Proteomes" id="UP000198211"/>
    </source>
</evidence>
<sequence>MTLLSSQIEHHITPPPALDDTKQELFFLEYDYPELIVRQVALTLAPRLEREYAQNQVCEWLKNHKNTGGMFVWDRTGYEFNLSLDPRTPGYLQQLIPDLSYVDEQTWSKLHVSTDEKDMMYIPCVPAVVVQIMTDVDKMEELQTKVSRFIDTGTRERVIVDTSGNRIWIHNQGEEPGFV</sequence>
<dbReference type="EMBL" id="NBNE01000253">
    <property type="protein sequence ID" value="OWZ21151.1"/>
    <property type="molecule type" value="Genomic_DNA"/>
</dbReference>
<accession>A0A225WU77</accession>
<dbReference type="Gene3D" id="3.90.1570.10">
    <property type="entry name" value="tt1808, chain A"/>
    <property type="match status" value="1"/>
</dbReference>
<dbReference type="InterPro" id="IPR011335">
    <property type="entry name" value="Restrct_endonuc-II-like"/>
</dbReference>
<dbReference type="SUPFAM" id="SSF52980">
    <property type="entry name" value="Restriction endonuclease-like"/>
    <property type="match status" value="1"/>
</dbReference>
<name>A0A225WU77_9STRA</name>
<gene>
    <name evidence="1" type="ORF">PHMEG_0004343</name>
</gene>
<dbReference type="GO" id="GO:0006281">
    <property type="term" value="P:DNA repair"/>
    <property type="evidence" value="ECO:0007669"/>
    <property type="project" value="UniProtKB-ARBA"/>
</dbReference>
<dbReference type="OrthoDB" id="124462at2759"/>
<evidence type="ECO:0000313" key="1">
    <source>
        <dbReference type="EMBL" id="OWZ21151.1"/>
    </source>
</evidence>